<reference evidence="1" key="1">
    <citation type="submission" date="2018-02" db="EMBL/GenBank/DDBJ databases">
        <title>Rhizophora mucronata_Transcriptome.</title>
        <authorList>
            <person name="Meera S.P."/>
            <person name="Sreeshan A."/>
            <person name="Augustine A."/>
        </authorList>
    </citation>
    <scope>NUCLEOTIDE SEQUENCE</scope>
    <source>
        <tissue evidence="1">Leaf</tissue>
    </source>
</reference>
<dbReference type="AlphaFoldDB" id="A0A2P2NU79"/>
<sequence>MKAKTNQGSLVPCQAI</sequence>
<proteinExistence type="predicted"/>
<organism evidence="1">
    <name type="scientific">Rhizophora mucronata</name>
    <name type="common">Asiatic mangrove</name>
    <dbReference type="NCBI Taxonomy" id="61149"/>
    <lineage>
        <taxon>Eukaryota</taxon>
        <taxon>Viridiplantae</taxon>
        <taxon>Streptophyta</taxon>
        <taxon>Embryophyta</taxon>
        <taxon>Tracheophyta</taxon>
        <taxon>Spermatophyta</taxon>
        <taxon>Magnoliopsida</taxon>
        <taxon>eudicotyledons</taxon>
        <taxon>Gunneridae</taxon>
        <taxon>Pentapetalae</taxon>
        <taxon>rosids</taxon>
        <taxon>fabids</taxon>
        <taxon>Malpighiales</taxon>
        <taxon>Rhizophoraceae</taxon>
        <taxon>Rhizophora</taxon>
    </lineage>
</organism>
<protein>
    <submittedName>
        <fullName evidence="1">Uncharacterized protein</fullName>
    </submittedName>
</protein>
<evidence type="ECO:0000313" key="1">
    <source>
        <dbReference type="EMBL" id="MBX46062.1"/>
    </source>
</evidence>
<accession>A0A2P2NU79</accession>
<dbReference type="EMBL" id="GGEC01065578">
    <property type="protein sequence ID" value="MBX46062.1"/>
    <property type="molecule type" value="Transcribed_RNA"/>
</dbReference>
<name>A0A2P2NU79_RHIMU</name>